<dbReference type="Proteomes" id="UP000452235">
    <property type="component" value="Unassembled WGS sequence"/>
</dbReference>
<dbReference type="InterPro" id="IPR017871">
    <property type="entry name" value="ABC_transporter-like_CS"/>
</dbReference>
<feature type="transmembrane region" description="Helical" evidence="11">
    <location>
        <begin position="58"/>
        <end position="78"/>
    </location>
</feature>
<dbReference type="GO" id="GO:0016887">
    <property type="term" value="F:ATP hydrolysis activity"/>
    <property type="evidence" value="ECO:0007669"/>
    <property type="project" value="InterPro"/>
</dbReference>
<dbReference type="InterPro" id="IPR011527">
    <property type="entry name" value="ABC1_TM_dom"/>
</dbReference>
<dbReference type="InterPro" id="IPR003439">
    <property type="entry name" value="ABC_transporter-like_ATP-bd"/>
</dbReference>
<keyword evidence="5" id="KW-0677">Repeat</keyword>
<keyword evidence="4 11" id="KW-0812">Transmembrane</keyword>
<comment type="similarity">
    <text evidence="2">Belongs to the ABC transporter superfamily. ABCB family. Multidrug resistance exporter (TC 3.A.1.201) subfamily.</text>
</comment>
<dbReference type="InterPro" id="IPR003593">
    <property type="entry name" value="AAA+_ATPase"/>
</dbReference>
<feature type="transmembrane region" description="Helical" evidence="11">
    <location>
        <begin position="869"/>
        <end position="890"/>
    </location>
</feature>
<evidence type="ECO:0000256" key="7">
    <source>
        <dbReference type="ARBA" id="ARBA00022840"/>
    </source>
</evidence>
<evidence type="ECO:0000313" key="12">
    <source>
        <dbReference type="EMBL" id="GFF12322.1"/>
    </source>
</evidence>
<proteinExistence type="inferred from homology"/>
<name>A0A5M3YLW5_ASPTE</name>
<dbReference type="GO" id="GO:0090374">
    <property type="term" value="P:oligopeptide export from mitochondrion"/>
    <property type="evidence" value="ECO:0007669"/>
    <property type="project" value="TreeGrafter"/>
</dbReference>
<dbReference type="CDD" id="cd18578">
    <property type="entry name" value="ABC_6TM_Pgp_ABCB1_D2_like"/>
    <property type="match status" value="1"/>
</dbReference>
<dbReference type="PANTHER" id="PTHR43394:SF11">
    <property type="entry name" value="ATP-BINDING CASSETTE TRANSPORTER"/>
    <property type="match status" value="1"/>
</dbReference>
<dbReference type="FunFam" id="3.40.50.300:FF:000251">
    <property type="entry name" value="ABC transporter B family member 19"/>
    <property type="match status" value="1"/>
</dbReference>
<evidence type="ECO:0000256" key="6">
    <source>
        <dbReference type="ARBA" id="ARBA00022741"/>
    </source>
</evidence>
<dbReference type="PANTHER" id="PTHR43394">
    <property type="entry name" value="ATP-DEPENDENT PERMEASE MDL1, MITOCHONDRIAL"/>
    <property type="match status" value="1"/>
</dbReference>
<keyword evidence="9 11" id="KW-0472">Membrane</keyword>
<sequence length="1290" mass="140059">MPTKEDIVLEAIQKTPVTTQTEASLSEAERQIIDRQLQPHISKVGLSGLYRFASRWDVGIAIGSALAAIIGGAALPFFTKLIIGQLTSTLRDVSTGTSTIDQFNDQLATNVVYFIYLAIVVFVTLSLSTIGFTYTGDHVVQKIRVQYLQAVLRQNIAFFDTLGAGEITNRIITDTNQVQDGISEKAAGLVSAVASFIAAFVIAYVKYWKLALVCTATLVAMVLTMGGGAISSMVFNKKALGVEGTASSSAEDILDSIRTVIAFGAQNTLAKKYESHLKGAQNPGIKSQVMIALMIGGLVAVNQFNAGLGFWMGSRFLVNAEDHIKTGDIVTIIMAIALGSYSLGNVAPNVQSVSGAVAAASKLYAMIDRQSPLNALSDEGKKLTAVRGSLDFQHIRHIYPSRPEVTVLHDLSIHIPAGKTTAFVGPSGSGKSTLIGLIERFYEPVGGTISLDGHNVEHLNLRWLRQQIALVSQEPKLFAATIFENIKFGLVGSEYENETEAQITKRVEEAARMANAHDFILALPNGYNTNVGGFSLSGGQRQRIAIARAIVKNPKILLLDEATSALDAKSERIVQAALDQASKGRTTVVIAHRLSTIKEADNIVVFADGRIVEQGSHRDLMGLGGVYHNMVKSQQVQARLSTLMGQRASVVDHDSPDDDLHNQDEYSDSGSEIGLKTGRMKRRKSRMSMLLPLRPAEEKKQASLGTLIKFIFSFNRPEWKLMAVAFIICALAGGVQPTQNAIYAKAITTLSLPPSQYHKLRQDANFWCLMFLMLGFITLLLFYLQGIALAYCSEKLLYRARSQAFRVLLHKETSFFDQEEHTTGSLVAMLSTEAKQMAEVSGNTLGTLLMVSVNLVASIVVAIAMGWKLGLVCLSTVPVLLLAGFLRFWVLGELQRRSKRAYQASASSACEAAAAIRTVVSMTMEGVLLERYQTQLQQQLRGDLIFLVKSSMLYASSQALPYLCMALGFWYGGTLLGRGEYSLFQLYICFTEIIFGAQAAGSVFSKAPSMSTSKHAAASFQDLFGPAPIMSHKRDGLPVPSIEGCVEFRDVSFAYPTRAQQRVLRHFDLTIKPGQYVAIVGASGSGKSTIVALLQRFYNAVAGEICVDGRNIASLDTEDYRRHLALVGQEPSLFQGTIRENILLGCTHADPDASEEALLQACKAANIIDFIMSLPQGFDTIVGSKGGMLSGGQKQRIAIARALIRNPNILLLDEATSALDSESEKVVQDALDAAAHGRTTIAVAHRLSTIQRADMICVLDQGEMVECGTHKELIQKRGQYYELVKLQSLG</sequence>
<dbReference type="InterPro" id="IPR027417">
    <property type="entry name" value="P-loop_NTPase"/>
</dbReference>
<reference evidence="12 13" key="1">
    <citation type="submission" date="2020-01" db="EMBL/GenBank/DDBJ databases">
        <title>Aspergillus terreus IFO 6365 whole genome shotgun sequence.</title>
        <authorList>
            <person name="Kanamasa S."/>
            <person name="Takahashi H."/>
        </authorList>
    </citation>
    <scope>NUCLEOTIDE SEQUENCE [LARGE SCALE GENOMIC DNA]</scope>
    <source>
        <strain evidence="12 13">IFO 6365</strain>
    </source>
</reference>
<evidence type="ECO:0000313" key="13">
    <source>
        <dbReference type="Proteomes" id="UP000452235"/>
    </source>
</evidence>
<dbReference type="InterPro" id="IPR036640">
    <property type="entry name" value="ABC1_TM_sf"/>
</dbReference>
<feature type="transmembrane region" description="Helical" evidence="11">
    <location>
        <begin position="113"/>
        <end position="134"/>
    </location>
</feature>
<dbReference type="SUPFAM" id="SSF90123">
    <property type="entry name" value="ABC transporter transmembrane region"/>
    <property type="match status" value="2"/>
</dbReference>
<dbReference type="PROSITE" id="PS50929">
    <property type="entry name" value="ABC_TM1F"/>
    <property type="match status" value="2"/>
</dbReference>
<dbReference type="FunFam" id="3.40.50.300:FF:000913">
    <property type="entry name" value="ABC multidrug transporter SitT"/>
    <property type="match status" value="1"/>
</dbReference>
<protein>
    <submittedName>
        <fullName evidence="12">P-loop containing nucleoside triphosphate hydrolase protein</fullName>
    </submittedName>
</protein>
<dbReference type="GO" id="GO:0015421">
    <property type="term" value="F:ABC-type oligopeptide transporter activity"/>
    <property type="evidence" value="ECO:0007669"/>
    <property type="project" value="TreeGrafter"/>
</dbReference>
<dbReference type="PROSITE" id="PS50893">
    <property type="entry name" value="ABC_TRANSPORTER_2"/>
    <property type="match status" value="2"/>
</dbReference>
<dbReference type="CDD" id="cd03249">
    <property type="entry name" value="ABC_MTABC3_MDL1_MDL2"/>
    <property type="match status" value="2"/>
</dbReference>
<evidence type="ECO:0000256" key="2">
    <source>
        <dbReference type="ARBA" id="ARBA00007577"/>
    </source>
</evidence>
<feature type="region of interest" description="Disordered" evidence="10">
    <location>
        <begin position="650"/>
        <end position="683"/>
    </location>
</feature>
<keyword evidence="6" id="KW-0547">Nucleotide-binding</keyword>
<dbReference type="SMART" id="SM00382">
    <property type="entry name" value="AAA"/>
    <property type="match status" value="2"/>
</dbReference>
<keyword evidence="8 11" id="KW-1133">Transmembrane helix</keyword>
<dbReference type="Gene3D" id="1.20.1560.10">
    <property type="entry name" value="ABC transporter type 1, transmembrane domain"/>
    <property type="match status" value="1"/>
</dbReference>
<evidence type="ECO:0000256" key="10">
    <source>
        <dbReference type="SAM" id="MobiDB-lite"/>
    </source>
</evidence>
<keyword evidence="13" id="KW-1185">Reference proteome</keyword>
<dbReference type="CDD" id="cd18577">
    <property type="entry name" value="ABC_6TM_Pgp_ABCB1_D1_like"/>
    <property type="match status" value="1"/>
</dbReference>
<dbReference type="Pfam" id="PF00664">
    <property type="entry name" value="ABC_membrane"/>
    <property type="match status" value="2"/>
</dbReference>
<comment type="caution">
    <text evidence="12">The sequence shown here is derived from an EMBL/GenBank/DDBJ whole genome shotgun (WGS) entry which is preliminary data.</text>
</comment>
<evidence type="ECO:0000256" key="11">
    <source>
        <dbReference type="SAM" id="Phobius"/>
    </source>
</evidence>
<dbReference type="VEuPathDB" id="FungiDB:ATEG_01346"/>
<feature type="transmembrane region" description="Helical" evidence="11">
    <location>
        <begin position="186"/>
        <end position="204"/>
    </location>
</feature>
<keyword evidence="3" id="KW-0813">Transport</keyword>
<dbReference type="SUPFAM" id="SSF52540">
    <property type="entry name" value="P-loop containing nucleoside triphosphate hydrolases"/>
    <property type="match status" value="2"/>
</dbReference>
<dbReference type="InterPro" id="IPR039421">
    <property type="entry name" value="Type_1_exporter"/>
</dbReference>
<evidence type="ECO:0000256" key="1">
    <source>
        <dbReference type="ARBA" id="ARBA00004141"/>
    </source>
</evidence>
<feature type="transmembrane region" description="Helical" evidence="11">
    <location>
        <begin position="210"/>
        <end position="230"/>
    </location>
</feature>
<keyword evidence="7" id="KW-0067">ATP-binding</keyword>
<feature type="transmembrane region" description="Helical" evidence="11">
    <location>
        <begin position="764"/>
        <end position="792"/>
    </location>
</feature>
<accession>A0A5M3YLW5</accession>
<evidence type="ECO:0000256" key="5">
    <source>
        <dbReference type="ARBA" id="ARBA00022737"/>
    </source>
</evidence>
<dbReference type="Pfam" id="PF00005">
    <property type="entry name" value="ABC_tran"/>
    <property type="match status" value="2"/>
</dbReference>
<dbReference type="OrthoDB" id="6500128at2759"/>
<feature type="transmembrane region" description="Helical" evidence="11">
    <location>
        <begin position="721"/>
        <end position="744"/>
    </location>
</feature>
<dbReference type="GO" id="GO:0005524">
    <property type="term" value="F:ATP binding"/>
    <property type="evidence" value="ECO:0007669"/>
    <property type="project" value="UniProtKB-KW"/>
</dbReference>
<keyword evidence="12" id="KW-0378">Hydrolase</keyword>
<evidence type="ECO:0000256" key="3">
    <source>
        <dbReference type="ARBA" id="ARBA00022448"/>
    </source>
</evidence>
<feature type="compositionally biased region" description="Basic and acidic residues" evidence="10">
    <location>
        <begin position="650"/>
        <end position="664"/>
    </location>
</feature>
<dbReference type="PROSITE" id="PS00211">
    <property type="entry name" value="ABC_TRANSPORTER_1"/>
    <property type="match status" value="2"/>
</dbReference>
<organism evidence="12 13">
    <name type="scientific">Aspergillus terreus</name>
    <dbReference type="NCBI Taxonomy" id="33178"/>
    <lineage>
        <taxon>Eukaryota</taxon>
        <taxon>Fungi</taxon>
        <taxon>Dikarya</taxon>
        <taxon>Ascomycota</taxon>
        <taxon>Pezizomycotina</taxon>
        <taxon>Eurotiomycetes</taxon>
        <taxon>Eurotiomycetidae</taxon>
        <taxon>Eurotiales</taxon>
        <taxon>Aspergillaceae</taxon>
        <taxon>Aspergillus</taxon>
        <taxon>Aspergillus subgen. Circumdati</taxon>
    </lineage>
</organism>
<evidence type="ECO:0000256" key="4">
    <source>
        <dbReference type="ARBA" id="ARBA00022692"/>
    </source>
</evidence>
<gene>
    <name evidence="12" type="ORF">ATEIFO6365_0001054500</name>
</gene>
<dbReference type="EMBL" id="BLJY01000001">
    <property type="protein sequence ID" value="GFF12322.1"/>
    <property type="molecule type" value="Genomic_DNA"/>
</dbReference>
<evidence type="ECO:0000256" key="9">
    <source>
        <dbReference type="ARBA" id="ARBA00023136"/>
    </source>
</evidence>
<comment type="subcellular location">
    <subcellularLocation>
        <location evidence="1">Membrane</location>
        <topology evidence="1">Multi-pass membrane protein</topology>
    </subcellularLocation>
</comment>
<feature type="transmembrane region" description="Helical" evidence="11">
    <location>
        <begin position="845"/>
        <end position="863"/>
    </location>
</feature>
<dbReference type="GO" id="GO:0005743">
    <property type="term" value="C:mitochondrial inner membrane"/>
    <property type="evidence" value="ECO:0007669"/>
    <property type="project" value="TreeGrafter"/>
</dbReference>
<dbReference type="Gene3D" id="3.40.50.300">
    <property type="entry name" value="P-loop containing nucleotide triphosphate hydrolases"/>
    <property type="match status" value="2"/>
</dbReference>
<evidence type="ECO:0000256" key="8">
    <source>
        <dbReference type="ARBA" id="ARBA00022989"/>
    </source>
</evidence>